<evidence type="ECO:0000259" key="6">
    <source>
        <dbReference type="Pfam" id="PF00933"/>
    </source>
</evidence>
<dbReference type="PANTHER" id="PTHR30480:SF14">
    <property type="entry name" value="HYDROLASE, PUTATIVE (AFU_ORTHOLOGUE AFUA_4G13770)-RELATED"/>
    <property type="match status" value="1"/>
</dbReference>
<dbReference type="Pfam" id="PF00933">
    <property type="entry name" value="Glyco_hydro_3"/>
    <property type="match status" value="1"/>
</dbReference>
<dbReference type="eggNOG" id="ENOG502SJNP">
    <property type="taxonomic scope" value="Eukaryota"/>
</dbReference>
<dbReference type="InterPro" id="IPR036962">
    <property type="entry name" value="Glyco_hydro_3_N_sf"/>
</dbReference>
<evidence type="ECO:0000256" key="5">
    <source>
        <dbReference type="SAM" id="SignalP"/>
    </source>
</evidence>
<keyword evidence="2 7" id="KW-0378">Hydrolase</keyword>
<feature type="signal peptide" evidence="5">
    <location>
        <begin position="1"/>
        <end position="19"/>
    </location>
</feature>
<dbReference type="EMBL" id="CP003008">
    <property type="protein sequence ID" value="AEO61778.1"/>
    <property type="molecule type" value="Genomic_DNA"/>
</dbReference>
<evidence type="ECO:0000256" key="3">
    <source>
        <dbReference type="ARBA" id="ARBA00023180"/>
    </source>
</evidence>
<dbReference type="Proteomes" id="UP000007322">
    <property type="component" value="Chromosome 7"/>
</dbReference>
<evidence type="ECO:0000313" key="8">
    <source>
        <dbReference type="Proteomes" id="UP000007322"/>
    </source>
</evidence>
<dbReference type="InterPro" id="IPR001764">
    <property type="entry name" value="Glyco_hydro_3_N"/>
</dbReference>
<protein>
    <submittedName>
        <fullName evidence="7">Glycoside hydrolase family 3 protein</fullName>
    </submittedName>
</protein>
<dbReference type="STRING" id="573729.G2QQB5"/>
<evidence type="ECO:0000256" key="2">
    <source>
        <dbReference type="ARBA" id="ARBA00022801"/>
    </source>
</evidence>
<name>G2QQB5_THET4</name>
<dbReference type="OMA" id="WQMAAEM"/>
<reference evidence="7 8" key="1">
    <citation type="journal article" date="2011" name="Nat. Biotechnol.">
        <title>Comparative genomic analysis of the thermophilic biomass-degrading fungi Myceliophthora thermophila and Thielavia terrestris.</title>
        <authorList>
            <person name="Berka R.M."/>
            <person name="Grigoriev I.V."/>
            <person name="Otillar R."/>
            <person name="Salamov A."/>
            <person name="Grimwood J."/>
            <person name="Reid I."/>
            <person name="Ishmael N."/>
            <person name="John T."/>
            <person name="Darmond C."/>
            <person name="Moisan M.-C."/>
            <person name="Henrissat B."/>
            <person name="Coutinho P.M."/>
            <person name="Lombard V."/>
            <person name="Natvig D.O."/>
            <person name="Lindquist E."/>
            <person name="Schmutz J."/>
            <person name="Lucas S."/>
            <person name="Harris P."/>
            <person name="Powlowski J."/>
            <person name="Bellemare A."/>
            <person name="Taylor D."/>
            <person name="Butler G."/>
            <person name="de Vries R.P."/>
            <person name="Allijn I.E."/>
            <person name="van den Brink J."/>
            <person name="Ushinsky S."/>
            <person name="Storms R."/>
            <person name="Powell A.J."/>
            <person name="Paulsen I.T."/>
            <person name="Elbourne L.D.H."/>
            <person name="Baker S.E."/>
            <person name="Magnuson J."/>
            <person name="LaBoissiere S."/>
            <person name="Clutterbuck A.J."/>
            <person name="Martinez D."/>
            <person name="Wogulis M."/>
            <person name="de Leon A.L."/>
            <person name="Rey M.W."/>
            <person name="Tsang A."/>
        </authorList>
    </citation>
    <scope>NUCLEOTIDE SEQUENCE [LARGE SCALE GENOMIC DNA]</scope>
    <source>
        <strain evidence="8">ATCC 42464 / BCRC 31852 / DSM 1799</strain>
    </source>
</reference>
<dbReference type="PANTHER" id="PTHR30480">
    <property type="entry name" value="BETA-HEXOSAMINIDASE-RELATED"/>
    <property type="match status" value="1"/>
</dbReference>
<keyword evidence="8" id="KW-1185">Reference proteome</keyword>
<dbReference type="GO" id="GO:0009254">
    <property type="term" value="P:peptidoglycan turnover"/>
    <property type="evidence" value="ECO:0007669"/>
    <property type="project" value="TreeGrafter"/>
</dbReference>
<dbReference type="InParanoid" id="G2QQB5"/>
<dbReference type="VEuPathDB" id="FungiDB:MYCTH_104106"/>
<evidence type="ECO:0000256" key="4">
    <source>
        <dbReference type="ARBA" id="ARBA00023295"/>
    </source>
</evidence>
<comment type="similarity">
    <text evidence="1">Belongs to the glycosyl hydrolase 3 family.</text>
</comment>
<dbReference type="RefSeq" id="XP_003667023.1">
    <property type="nucleotide sequence ID" value="XM_003666975.1"/>
</dbReference>
<dbReference type="GO" id="GO:0004553">
    <property type="term" value="F:hydrolase activity, hydrolyzing O-glycosyl compounds"/>
    <property type="evidence" value="ECO:0007669"/>
    <property type="project" value="InterPro"/>
</dbReference>
<dbReference type="GO" id="GO:0005975">
    <property type="term" value="P:carbohydrate metabolic process"/>
    <property type="evidence" value="ECO:0007669"/>
    <property type="project" value="InterPro"/>
</dbReference>
<keyword evidence="3" id="KW-0325">Glycoprotein</keyword>
<evidence type="ECO:0000256" key="1">
    <source>
        <dbReference type="ARBA" id="ARBA00005336"/>
    </source>
</evidence>
<feature type="domain" description="Glycoside hydrolase family 3 N-terminal" evidence="6">
    <location>
        <begin position="44"/>
        <end position="349"/>
    </location>
</feature>
<dbReference type="SUPFAM" id="SSF51445">
    <property type="entry name" value="(Trans)glycosidases"/>
    <property type="match status" value="1"/>
</dbReference>
<dbReference type="Gene3D" id="3.20.20.300">
    <property type="entry name" value="Glycoside hydrolase, family 3, N-terminal domain"/>
    <property type="match status" value="1"/>
</dbReference>
<accession>G2QQB5</accession>
<organism evidence="7 8">
    <name type="scientific">Thermothelomyces thermophilus (strain ATCC 42464 / BCRC 31852 / DSM 1799)</name>
    <name type="common">Sporotrichum thermophile</name>
    <dbReference type="NCBI Taxonomy" id="573729"/>
    <lineage>
        <taxon>Eukaryota</taxon>
        <taxon>Fungi</taxon>
        <taxon>Dikarya</taxon>
        <taxon>Ascomycota</taxon>
        <taxon>Pezizomycotina</taxon>
        <taxon>Sordariomycetes</taxon>
        <taxon>Sordariomycetidae</taxon>
        <taxon>Sordariales</taxon>
        <taxon>Chaetomiaceae</taxon>
        <taxon>Thermothelomyces</taxon>
    </lineage>
</organism>
<dbReference type="HOGENOM" id="CLU_008392_0_1_1"/>
<dbReference type="OrthoDB" id="416222at2759"/>
<keyword evidence="4" id="KW-0326">Glycosidase</keyword>
<evidence type="ECO:0000313" key="7">
    <source>
        <dbReference type="EMBL" id="AEO61778.1"/>
    </source>
</evidence>
<dbReference type="SMR" id="G2QQB5"/>
<keyword evidence="5" id="KW-0732">Signal</keyword>
<feature type="chain" id="PRO_5003436592" evidence="5">
    <location>
        <begin position="20"/>
        <end position="356"/>
    </location>
</feature>
<dbReference type="AlphaFoldDB" id="G2QQB5"/>
<gene>
    <name evidence="7" type="ORF">MYCTH_104106</name>
</gene>
<dbReference type="InterPro" id="IPR017853">
    <property type="entry name" value="GH"/>
</dbReference>
<proteinExistence type="inferred from homology"/>
<sequence length="356" mass="37991">MKWTRLSLATASLFGLAVAGSKNKIQIGQQVIYSYPGETPPEHLFDLIRAGQVGGLILFGENVNDELPATIEQFLSAYRESPAYADLKTPFLIMTDQEGGQVRRLPGAPVESAKEVGESADPVAAAGRAGAGAAETLLRYNMNANLAPVLDVYREEGDFTDNYERSFSNDATVVAGCAAQFVRDQQRAKVLATAKHFPGLGAAKKDENTDARPVTIDLTLEEIRAVDEVPYHDAIGAGIAMIMPSWAIYPAFDAERPAGLSSRWIRDELRGRLGFDGVIVTDAIEAGSLKAFGDDADRALLAKKAGVDLILASGRNVTQGESIVSALAAALENGDLSQQELDASDKRVQAARAKLA</sequence>
<dbReference type="KEGG" id="mtm:MYCTH_104106"/>
<dbReference type="GeneID" id="11509340"/>
<dbReference type="InterPro" id="IPR050226">
    <property type="entry name" value="NagZ_Beta-hexosaminidase"/>
</dbReference>